<evidence type="ECO:0000256" key="4">
    <source>
        <dbReference type="ARBA" id="ARBA00035209"/>
    </source>
</evidence>
<evidence type="ECO:0000256" key="5">
    <source>
        <dbReference type="ARBA" id="ARBA00035396"/>
    </source>
</evidence>
<comment type="similarity">
    <text evidence="1">Belongs to the universal ribosomal protein uL3 family.</text>
</comment>
<dbReference type="OrthoDB" id="274683at2759"/>
<dbReference type="NCBIfam" id="TIGR03625">
    <property type="entry name" value="L3_bact"/>
    <property type="match status" value="1"/>
</dbReference>
<dbReference type="GO" id="GO:0003735">
    <property type="term" value="F:structural constituent of ribosome"/>
    <property type="evidence" value="ECO:0007669"/>
    <property type="project" value="InterPro"/>
</dbReference>
<dbReference type="SUPFAM" id="SSF50447">
    <property type="entry name" value="Translation proteins"/>
    <property type="match status" value="1"/>
</dbReference>
<reference evidence="7" key="1">
    <citation type="submission" date="2022-01" db="EMBL/GenBank/DDBJ databases">
        <authorList>
            <person name="King R."/>
        </authorList>
    </citation>
    <scope>NUCLEOTIDE SEQUENCE</scope>
</reference>
<dbReference type="PANTHER" id="PTHR11229:SF8">
    <property type="entry name" value="LARGE RIBOSOMAL SUBUNIT PROTEIN UL3M"/>
    <property type="match status" value="1"/>
</dbReference>
<keyword evidence="2" id="KW-0689">Ribosomal protein</keyword>
<dbReference type="InterPro" id="IPR000597">
    <property type="entry name" value="Ribosomal_uL3"/>
</dbReference>
<evidence type="ECO:0000313" key="8">
    <source>
        <dbReference type="Proteomes" id="UP001152798"/>
    </source>
</evidence>
<dbReference type="GO" id="GO:0005762">
    <property type="term" value="C:mitochondrial large ribosomal subunit"/>
    <property type="evidence" value="ECO:0007669"/>
    <property type="project" value="TreeGrafter"/>
</dbReference>
<organism evidence="7 8">
    <name type="scientific">Nezara viridula</name>
    <name type="common">Southern green stink bug</name>
    <name type="synonym">Cimex viridulus</name>
    <dbReference type="NCBI Taxonomy" id="85310"/>
    <lineage>
        <taxon>Eukaryota</taxon>
        <taxon>Metazoa</taxon>
        <taxon>Ecdysozoa</taxon>
        <taxon>Arthropoda</taxon>
        <taxon>Hexapoda</taxon>
        <taxon>Insecta</taxon>
        <taxon>Pterygota</taxon>
        <taxon>Neoptera</taxon>
        <taxon>Paraneoptera</taxon>
        <taxon>Hemiptera</taxon>
        <taxon>Heteroptera</taxon>
        <taxon>Panheteroptera</taxon>
        <taxon>Pentatomomorpha</taxon>
        <taxon>Pentatomoidea</taxon>
        <taxon>Pentatomidae</taxon>
        <taxon>Pentatominae</taxon>
        <taxon>Nezara</taxon>
    </lineage>
</organism>
<keyword evidence="8" id="KW-1185">Reference proteome</keyword>
<dbReference type="PANTHER" id="PTHR11229">
    <property type="entry name" value="50S RIBOSOMAL PROTEIN L3"/>
    <property type="match status" value="1"/>
</dbReference>
<dbReference type="AlphaFoldDB" id="A0A9P0H837"/>
<evidence type="ECO:0000256" key="2">
    <source>
        <dbReference type="ARBA" id="ARBA00022980"/>
    </source>
</evidence>
<sequence length="386" mass="43485">MARVTPSKLLNFISPKIHLYSRVSKESCNLPIVTALGQSFQIRERRPAAPKPRFPLWFLKKERVQYNESLTVDNKNFIKEVSHDKFGPPAIISGLSTYDTPSPLKEQPLVKGEWTENTKRCGLITRKIGCYPMWDVKGRLIWSTLLQVVDNHVVSFIPSENINSERKNRKAKNPLGALLIGAESCDPQKYTKEYCGLFAGAGLPPKRFLSKFFITPNAKIQPGTPLYATHFQPGDVIDVAGVTIDRGFQGVMKRWGFKGMPKSHGVTKTHRRGGNIGGGGEKARVWPGTKMPGHMGNKRRILRGLTIWRINTKYNVLYVQGLAIPGETNSIITIFDTILPLRKKKQAPAYFPTFYPSDLDDPLPEDLYENSVHHFDAPTITFEEPK</sequence>
<keyword evidence="3" id="KW-0687">Ribonucleoprotein</keyword>
<evidence type="ECO:0000256" key="6">
    <source>
        <dbReference type="SAM" id="MobiDB-lite"/>
    </source>
</evidence>
<dbReference type="EMBL" id="OV725079">
    <property type="protein sequence ID" value="CAH1397303.1"/>
    <property type="molecule type" value="Genomic_DNA"/>
</dbReference>
<protein>
    <recommendedName>
        <fullName evidence="4">Large ribosomal subunit protein uL3m</fullName>
    </recommendedName>
    <alternativeName>
        <fullName evidence="5">39S ribosomal protein L3, mitochondrial</fullName>
    </alternativeName>
</protein>
<dbReference type="Proteomes" id="UP001152798">
    <property type="component" value="Chromosome 3"/>
</dbReference>
<dbReference type="InterPro" id="IPR009000">
    <property type="entry name" value="Transl_B-barrel_sf"/>
</dbReference>
<dbReference type="Pfam" id="PF00297">
    <property type="entry name" value="Ribosomal_L3"/>
    <property type="match status" value="1"/>
</dbReference>
<dbReference type="Gene3D" id="2.40.30.10">
    <property type="entry name" value="Translation factors"/>
    <property type="match status" value="2"/>
</dbReference>
<proteinExistence type="inferred from homology"/>
<dbReference type="GO" id="GO:0006412">
    <property type="term" value="P:translation"/>
    <property type="evidence" value="ECO:0007669"/>
    <property type="project" value="InterPro"/>
</dbReference>
<evidence type="ECO:0000313" key="7">
    <source>
        <dbReference type="EMBL" id="CAH1397303.1"/>
    </source>
</evidence>
<evidence type="ECO:0000256" key="1">
    <source>
        <dbReference type="ARBA" id="ARBA00006540"/>
    </source>
</evidence>
<accession>A0A9P0H837</accession>
<name>A0A9P0H837_NEZVI</name>
<dbReference type="FunFam" id="2.40.30.10:FF:000049">
    <property type="entry name" value="39S ribosomal protein L3, mitochondrial"/>
    <property type="match status" value="1"/>
</dbReference>
<dbReference type="InterPro" id="IPR019927">
    <property type="entry name" value="Ribosomal_uL3_bac/org-type"/>
</dbReference>
<gene>
    <name evidence="7" type="ORF">NEZAVI_LOCUS7153</name>
</gene>
<evidence type="ECO:0000256" key="3">
    <source>
        <dbReference type="ARBA" id="ARBA00023274"/>
    </source>
</evidence>
<feature type="region of interest" description="Disordered" evidence="6">
    <location>
        <begin position="261"/>
        <end position="290"/>
    </location>
</feature>